<dbReference type="Proteomes" id="UP001597521">
    <property type="component" value="Unassembled WGS sequence"/>
</dbReference>
<dbReference type="EMBL" id="JBHUNP010000001">
    <property type="protein sequence ID" value="MFD2646304.1"/>
    <property type="molecule type" value="Genomic_DNA"/>
</dbReference>
<accession>A0ABW5QFD2</accession>
<evidence type="ECO:0000313" key="2">
    <source>
        <dbReference type="Proteomes" id="UP001597521"/>
    </source>
</evidence>
<dbReference type="RefSeq" id="WP_386830815.1">
    <property type="nucleotide sequence ID" value="NZ_JBHUNP010000001.1"/>
</dbReference>
<proteinExistence type="predicted"/>
<gene>
    <name evidence="1" type="ORF">ACFSX5_00685</name>
</gene>
<sequence>MKYALRIFGLLAVVFALYVIVGEQLVGSSGDAYVNTRLAEIQSPTDGVAQLALGPLGSRIALSEAIGNIAPRADNSLSFLGPEQQRAIYAADLEANATQPGTEPAAVLERRIEALDRLIEEQRAHLLAGQNTALRSTANGIIWSINAHSGQSVAAGDTIATLADCDAAFIHASIDQRLYNRLKVGDNAQFRFHDGPVLDVTVALLAGTGPRSLIETLAISPTERLLDGYSVLLTSPALNQQGSCPLGRTGRVVFSEGPLSGAGEWFSGLGLR</sequence>
<evidence type="ECO:0000313" key="1">
    <source>
        <dbReference type="EMBL" id="MFD2646304.1"/>
    </source>
</evidence>
<name>A0ABW5QFD2_9HYPH</name>
<organism evidence="1 2">
    <name type="scientific">Devosia albogilva</name>
    <dbReference type="NCBI Taxonomy" id="429726"/>
    <lineage>
        <taxon>Bacteria</taxon>
        <taxon>Pseudomonadati</taxon>
        <taxon>Pseudomonadota</taxon>
        <taxon>Alphaproteobacteria</taxon>
        <taxon>Hyphomicrobiales</taxon>
        <taxon>Devosiaceae</taxon>
        <taxon>Devosia</taxon>
    </lineage>
</organism>
<keyword evidence="2" id="KW-1185">Reference proteome</keyword>
<protein>
    <submittedName>
        <fullName evidence="1">HlyD family efflux transporter periplasmic adaptor subunit</fullName>
    </submittedName>
</protein>
<reference evidence="2" key="1">
    <citation type="journal article" date="2019" name="Int. J. Syst. Evol. Microbiol.">
        <title>The Global Catalogue of Microorganisms (GCM) 10K type strain sequencing project: providing services to taxonomists for standard genome sequencing and annotation.</title>
        <authorList>
            <consortium name="The Broad Institute Genomics Platform"/>
            <consortium name="The Broad Institute Genome Sequencing Center for Infectious Disease"/>
            <person name="Wu L."/>
            <person name="Ma J."/>
        </authorList>
    </citation>
    <scope>NUCLEOTIDE SEQUENCE [LARGE SCALE GENOMIC DNA]</scope>
    <source>
        <strain evidence="2">CCM 7427</strain>
    </source>
</reference>
<comment type="caution">
    <text evidence="1">The sequence shown here is derived from an EMBL/GenBank/DDBJ whole genome shotgun (WGS) entry which is preliminary data.</text>
</comment>